<accession>A0ACB9QQK6</accession>
<organism evidence="1 2">
    <name type="scientific">Melastoma candidum</name>
    <dbReference type="NCBI Taxonomy" id="119954"/>
    <lineage>
        <taxon>Eukaryota</taxon>
        <taxon>Viridiplantae</taxon>
        <taxon>Streptophyta</taxon>
        <taxon>Embryophyta</taxon>
        <taxon>Tracheophyta</taxon>
        <taxon>Spermatophyta</taxon>
        <taxon>Magnoliopsida</taxon>
        <taxon>eudicotyledons</taxon>
        <taxon>Gunneridae</taxon>
        <taxon>Pentapetalae</taxon>
        <taxon>rosids</taxon>
        <taxon>malvids</taxon>
        <taxon>Myrtales</taxon>
        <taxon>Melastomataceae</taxon>
        <taxon>Melastomatoideae</taxon>
        <taxon>Melastomateae</taxon>
        <taxon>Melastoma</taxon>
    </lineage>
</organism>
<gene>
    <name evidence="1" type="ORF">MLD38_017062</name>
</gene>
<comment type="caution">
    <text evidence="1">The sequence shown here is derived from an EMBL/GenBank/DDBJ whole genome shotgun (WGS) entry which is preliminary data.</text>
</comment>
<evidence type="ECO:0000313" key="1">
    <source>
        <dbReference type="EMBL" id="KAI4368513.1"/>
    </source>
</evidence>
<protein>
    <submittedName>
        <fullName evidence="1">Uncharacterized protein</fullName>
    </submittedName>
</protein>
<reference evidence="2" key="1">
    <citation type="journal article" date="2023" name="Front. Plant Sci.">
        <title>Chromosomal-level genome assembly of Melastoma candidum provides insights into trichome evolution.</title>
        <authorList>
            <person name="Zhong Y."/>
            <person name="Wu W."/>
            <person name="Sun C."/>
            <person name="Zou P."/>
            <person name="Liu Y."/>
            <person name="Dai S."/>
            <person name="Zhou R."/>
        </authorList>
    </citation>
    <scope>NUCLEOTIDE SEQUENCE [LARGE SCALE GENOMIC DNA]</scope>
</reference>
<dbReference type="EMBL" id="CM042884">
    <property type="protein sequence ID" value="KAI4368513.1"/>
    <property type="molecule type" value="Genomic_DNA"/>
</dbReference>
<sequence>MHFGYAKAKTSPIFPFDVICLFVFSHHSFGDIVILFSPTFKSCVTALLVSAVLSEVVLFLRKEVSVLATLLSLGMKLLGWMHRKHRQSGDEPFKDYVVGKCFPCNCLTGQPAVDDQQSYNKPSYGVRPYFVQAWKDTLKKISDVDSDGGEENYQDDVIAAAAELFHGFLTIGTLGSESMPTEPSTPTFPPYSVDYIAEKETEITENELKLINDELEKVLVAEAKEELGEDNSSGRTSYVSTGRTSHCSSTITLCGKPILETKEEGGGCDVCPLQEYLLSSAVESRDANAVQAKESRVSLGELFQRTKLTEADSGPKPEKARRTIIMHIIRKIKKKMIHGGGAAGSCTHPAGATADADSADTKLRKIIQMFHRKVHPDSPRSTRKELGRTPSSDDPGEKSHHGHQCKKKGGNARKRFRFQITSCLKNQAAEPPEPDLEEEEGDSNGNRECWINTDADYLVLEL</sequence>
<dbReference type="Proteomes" id="UP001057402">
    <property type="component" value="Chromosome 5"/>
</dbReference>
<evidence type="ECO:0000313" key="2">
    <source>
        <dbReference type="Proteomes" id="UP001057402"/>
    </source>
</evidence>
<proteinExistence type="predicted"/>
<name>A0ACB9QQK6_9MYRT</name>
<keyword evidence="2" id="KW-1185">Reference proteome</keyword>